<proteinExistence type="predicted"/>
<geneLocation type="plasmid" evidence="1 2">
    <name>p11801_1</name>
</geneLocation>
<protein>
    <submittedName>
        <fullName evidence="1">Thermonuclease family protein</fullName>
    </submittedName>
</protein>
<gene>
    <name evidence="1" type="ORF">DOP62_14075</name>
</gene>
<keyword evidence="1" id="KW-0614">Plasmid</keyword>
<accession>A0ACD5A2X6</accession>
<dbReference type="Proteomes" id="UP000267249">
    <property type="component" value="Plasmid p11801_1"/>
</dbReference>
<dbReference type="EMBL" id="CP143528">
    <property type="protein sequence ID" value="WVS92213.1"/>
    <property type="molecule type" value="Genomic_DNA"/>
</dbReference>
<name>A0ACD5A2X6_SYNEL</name>
<evidence type="ECO:0000313" key="1">
    <source>
        <dbReference type="EMBL" id="WVS92213.1"/>
    </source>
</evidence>
<evidence type="ECO:0000313" key="2">
    <source>
        <dbReference type="Proteomes" id="UP000267249"/>
    </source>
</evidence>
<sequence length="156" mass="17791">MKVWLGVLLLALVVPAPAIAQTVTRVSDGDTIRVLLNGKEERVRLACIDAPEMRQTPFGVASRDRLRQLTPVGSTVRLRTLTRDRYGRIVAEVFHQGKNVNLQLVREGQAVVYRQYLQGCDRNAYLPAELEAKQRRSGFWQQEEPMMPWDFRRAGS</sequence>
<organism evidence="1 2">
    <name type="scientific">Synechococcus elongatus PCC 11801</name>
    <dbReference type="NCBI Taxonomy" id="2219813"/>
    <lineage>
        <taxon>Bacteria</taxon>
        <taxon>Bacillati</taxon>
        <taxon>Cyanobacteriota</taxon>
        <taxon>Cyanophyceae</taxon>
        <taxon>Synechococcales</taxon>
        <taxon>Synechococcaceae</taxon>
        <taxon>Synechococcus</taxon>
    </lineage>
</organism>
<reference evidence="1" key="1">
    <citation type="submission" date="2024-01" db="EMBL/GenBank/DDBJ databases">
        <title>De novo genome assembly and pan-genome analysis of the fast-growing Indian isolates of Synechococcus elongatus: Potential chassis for bioproduction.</title>
        <authorList>
            <person name="Jain V.S."/>
            <person name="Schubert M.G."/>
            <person name="Pritam P."/>
            <person name="Sarnaik A.P."/>
            <person name="Jaiswal D."/>
            <person name="Church G.M."/>
            <person name="Wangikar P."/>
        </authorList>
    </citation>
    <scope>NUCLEOTIDE SEQUENCE</scope>
    <source>
        <strain evidence="1">PCC 11801</strain>
    </source>
</reference>